<keyword evidence="1" id="KW-0472">Membrane</keyword>
<sequence>MTGPEIMAVVGFFIMLAGAGWRVWARVEAKVKVAEDKADKNTADLAAHRLHVSETYVTKAGMQEQTSQILRSIEGVGNRIDGLNDRLDRLYENQPRRTTRG</sequence>
<dbReference type="Proteomes" id="UP000517187">
    <property type="component" value="Unassembled WGS sequence"/>
</dbReference>
<evidence type="ECO:0008006" key="4">
    <source>
        <dbReference type="Google" id="ProtNLM"/>
    </source>
</evidence>
<gene>
    <name evidence="2" type="ORF">GGE66_005599</name>
</gene>
<dbReference type="AlphaFoldDB" id="A0A7W9ZZP8"/>
<name>A0A7W9ZZP8_RHILE</name>
<keyword evidence="1" id="KW-0812">Transmembrane</keyword>
<dbReference type="RefSeq" id="WP_184697005.1">
    <property type="nucleotide sequence ID" value="NZ_JACIIJ010000016.1"/>
</dbReference>
<accession>A0A7W9ZZP8</accession>
<reference evidence="2 3" key="1">
    <citation type="submission" date="2020-08" db="EMBL/GenBank/DDBJ databases">
        <title>Genomic Encyclopedia of Type Strains, Phase IV (KMG-V): Genome sequencing to study the core and pangenomes of soil and plant-associated prokaryotes.</title>
        <authorList>
            <person name="Whitman W."/>
        </authorList>
    </citation>
    <scope>NUCLEOTIDE SEQUENCE [LARGE SCALE GENOMIC DNA]</scope>
    <source>
        <strain evidence="2 3">SEMIA 4011</strain>
    </source>
</reference>
<protein>
    <recommendedName>
        <fullName evidence="4">DUF2746 domain-containing protein</fullName>
    </recommendedName>
</protein>
<dbReference type="EMBL" id="JACIIJ010000016">
    <property type="protein sequence ID" value="MBB6224584.1"/>
    <property type="molecule type" value="Genomic_DNA"/>
</dbReference>
<evidence type="ECO:0000313" key="3">
    <source>
        <dbReference type="Proteomes" id="UP000517187"/>
    </source>
</evidence>
<organism evidence="2 3">
    <name type="scientific">Rhizobium leguminosarum</name>
    <dbReference type="NCBI Taxonomy" id="384"/>
    <lineage>
        <taxon>Bacteria</taxon>
        <taxon>Pseudomonadati</taxon>
        <taxon>Pseudomonadota</taxon>
        <taxon>Alphaproteobacteria</taxon>
        <taxon>Hyphomicrobiales</taxon>
        <taxon>Rhizobiaceae</taxon>
        <taxon>Rhizobium/Agrobacterium group</taxon>
        <taxon>Rhizobium</taxon>
    </lineage>
</organism>
<evidence type="ECO:0000256" key="1">
    <source>
        <dbReference type="SAM" id="Phobius"/>
    </source>
</evidence>
<feature type="transmembrane region" description="Helical" evidence="1">
    <location>
        <begin position="6"/>
        <end position="24"/>
    </location>
</feature>
<keyword evidence="1" id="KW-1133">Transmembrane helix</keyword>
<comment type="caution">
    <text evidence="2">The sequence shown here is derived from an EMBL/GenBank/DDBJ whole genome shotgun (WGS) entry which is preliminary data.</text>
</comment>
<proteinExistence type="predicted"/>
<evidence type="ECO:0000313" key="2">
    <source>
        <dbReference type="EMBL" id="MBB6224584.1"/>
    </source>
</evidence>